<proteinExistence type="predicted"/>
<dbReference type="Gramene" id="EOY26466">
    <property type="protein sequence ID" value="EOY26466"/>
    <property type="gene ID" value="TCM_028172"/>
</dbReference>
<sequence>MVMGSSGMEFPDVITWKWVPEFLFTITYSIVAFLWVFKHVFFRMINNQLKYIAQHIETCCNVDTPRETDERLRVFILRGQGCPRTKKRRSSRHLSKGSSSDRSSASTDSFEAGGPTLESATLDELAAGL</sequence>
<protein>
    <submittedName>
        <fullName evidence="3">Uncharacterized protein</fullName>
    </submittedName>
</protein>
<evidence type="ECO:0000256" key="2">
    <source>
        <dbReference type="SAM" id="Phobius"/>
    </source>
</evidence>
<dbReference type="EMBL" id="CM001884">
    <property type="protein sequence ID" value="EOY26466.1"/>
    <property type="molecule type" value="Genomic_DNA"/>
</dbReference>
<evidence type="ECO:0000313" key="4">
    <source>
        <dbReference type="Proteomes" id="UP000026915"/>
    </source>
</evidence>
<feature type="compositionally biased region" description="Low complexity" evidence="1">
    <location>
        <begin position="96"/>
        <end position="109"/>
    </location>
</feature>
<dbReference type="HOGENOM" id="CLU_1952750_0_0_1"/>
<dbReference type="InParanoid" id="A0A061GA59"/>
<evidence type="ECO:0000313" key="3">
    <source>
        <dbReference type="EMBL" id="EOY26466.1"/>
    </source>
</evidence>
<keyword evidence="2" id="KW-0472">Membrane</keyword>
<keyword evidence="2" id="KW-1133">Transmembrane helix</keyword>
<organism evidence="3 4">
    <name type="scientific">Theobroma cacao</name>
    <name type="common">Cacao</name>
    <name type="synonym">Cocoa</name>
    <dbReference type="NCBI Taxonomy" id="3641"/>
    <lineage>
        <taxon>Eukaryota</taxon>
        <taxon>Viridiplantae</taxon>
        <taxon>Streptophyta</taxon>
        <taxon>Embryophyta</taxon>
        <taxon>Tracheophyta</taxon>
        <taxon>Spermatophyta</taxon>
        <taxon>Magnoliopsida</taxon>
        <taxon>eudicotyledons</taxon>
        <taxon>Gunneridae</taxon>
        <taxon>Pentapetalae</taxon>
        <taxon>rosids</taxon>
        <taxon>malvids</taxon>
        <taxon>Malvales</taxon>
        <taxon>Malvaceae</taxon>
        <taxon>Byttnerioideae</taxon>
        <taxon>Theobroma</taxon>
    </lineage>
</organism>
<keyword evidence="2" id="KW-0812">Transmembrane</keyword>
<name>A0A061GA59_THECC</name>
<reference evidence="3 4" key="1">
    <citation type="journal article" date="2013" name="Genome Biol.">
        <title>The genome sequence of the most widely cultivated cacao type and its use to identify candidate genes regulating pod color.</title>
        <authorList>
            <person name="Motamayor J.C."/>
            <person name="Mockaitis K."/>
            <person name="Schmutz J."/>
            <person name="Haiminen N."/>
            <person name="Iii D.L."/>
            <person name="Cornejo O."/>
            <person name="Findley S.D."/>
            <person name="Zheng P."/>
            <person name="Utro F."/>
            <person name="Royaert S."/>
            <person name="Saski C."/>
            <person name="Jenkins J."/>
            <person name="Podicheti R."/>
            <person name="Zhao M."/>
            <person name="Scheffler B.E."/>
            <person name="Stack J.C."/>
            <person name="Feltus F.A."/>
            <person name="Mustiga G.M."/>
            <person name="Amores F."/>
            <person name="Phillips W."/>
            <person name="Marelli J.P."/>
            <person name="May G.D."/>
            <person name="Shapiro H."/>
            <person name="Ma J."/>
            <person name="Bustamante C.D."/>
            <person name="Schnell R.J."/>
            <person name="Main D."/>
            <person name="Gilbert D."/>
            <person name="Parida L."/>
            <person name="Kuhn D.N."/>
        </authorList>
    </citation>
    <scope>NUCLEOTIDE SEQUENCE [LARGE SCALE GENOMIC DNA]</scope>
    <source>
        <strain evidence="4">cv. Matina 1-6</strain>
    </source>
</reference>
<feature type="transmembrane region" description="Helical" evidence="2">
    <location>
        <begin position="22"/>
        <end position="41"/>
    </location>
</feature>
<feature type="compositionally biased region" description="Basic residues" evidence="1">
    <location>
        <begin position="84"/>
        <end position="95"/>
    </location>
</feature>
<gene>
    <name evidence="3" type="ORF">TCM_028172</name>
</gene>
<dbReference type="AlphaFoldDB" id="A0A061GA59"/>
<evidence type="ECO:0000256" key="1">
    <source>
        <dbReference type="SAM" id="MobiDB-lite"/>
    </source>
</evidence>
<keyword evidence="4" id="KW-1185">Reference proteome</keyword>
<accession>A0A061GA59</accession>
<dbReference type="Proteomes" id="UP000026915">
    <property type="component" value="Chromosome 6"/>
</dbReference>
<feature type="region of interest" description="Disordered" evidence="1">
    <location>
        <begin position="82"/>
        <end position="129"/>
    </location>
</feature>